<evidence type="ECO:0000313" key="2">
    <source>
        <dbReference type="Proteomes" id="UP000232222"/>
    </source>
</evidence>
<proteinExistence type="predicted"/>
<keyword evidence="2" id="KW-1185">Reference proteome</keyword>
<name>A0A2K8NR79_9MOLU</name>
<gene>
    <name evidence="1" type="ORF">EFREU_v1c03240</name>
</gene>
<dbReference type="KEGG" id="efr:EFREU_v1c03240"/>
<dbReference type="OrthoDB" id="401082at2"/>
<organism evidence="1 2">
    <name type="scientific">Entomoplasma freundtii</name>
    <dbReference type="NCBI Taxonomy" id="74700"/>
    <lineage>
        <taxon>Bacteria</taxon>
        <taxon>Bacillati</taxon>
        <taxon>Mycoplasmatota</taxon>
        <taxon>Mollicutes</taxon>
        <taxon>Entomoplasmatales</taxon>
        <taxon>Entomoplasmataceae</taxon>
        <taxon>Entomoplasma</taxon>
    </lineage>
</organism>
<reference evidence="1 2" key="1">
    <citation type="submission" date="2017-11" db="EMBL/GenBank/DDBJ databases">
        <title>Genome sequence of Entomoplasma freundtii BARC 318 (ATCC 51999).</title>
        <authorList>
            <person name="Lo W.-S."/>
            <person name="Gasparich G.E."/>
            <person name="Kuo C.-H."/>
        </authorList>
    </citation>
    <scope>NUCLEOTIDE SEQUENCE [LARGE SCALE GENOMIC DNA]</scope>
    <source>
        <strain evidence="1 2">BARC 318</strain>
    </source>
</reference>
<dbReference type="PROSITE" id="PS51257">
    <property type="entry name" value="PROKAR_LIPOPROTEIN"/>
    <property type="match status" value="1"/>
</dbReference>
<dbReference type="NCBIfam" id="TIGR04547">
    <property type="entry name" value="Mollicu_LP"/>
    <property type="match status" value="1"/>
</dbReference>
<dbReference type="EMBL" id="CP024962">
    <property type="protein sequence ID" value="ATZ16350.1"/>
    <property type="molecule type" value="Genomic_DNA"/>
</dbReference>
<protein>
    <submittedName>
        <fullName evidence="1">MOLPALP family lipoprotein</fullName>
    </submittedName>
</protein>
<dbReference type="Proteomes" id="UP000232222">
    <property type="component" value="Chromosome"/>
</dbReference>
<keyword evidence="1" id="KW-0449">Lipoprotein</keyword>
<dbReference type="AlphaFoldDB" id="A0A2K8NR79"/>
<dbReference type="InterPro" id="IPR030893">
    <property type="entry name" value="Mollicu_LP"/>
</dbReference>
<accession>A0A2K8NR79</accession>
<evidence type="ECO:0000313" key="1">
    <source>
        <dbReference type="EMBL" id="ATZ16350.1"/>
    </source>
</evidence>
<sequence>MKKLLAILGATTMVVSSSVTVVACTNGTKTENKNDDGGSKVTVPYLNSRNNLEGAASIIAKELILTDQFQLSRSDFERKINGRLANEEIKNLNRPILENEQTKKWSDSTSVNSLLTTYFSSSSLNMDVVDKNISLTGNRGATDGQLWAFLKNKFGLDLGEKTELIDMVLKMLPGIKSADIKNLATTYLPKLNDLVAKFVDGKKTVAEGISLAAKLILGDQDSAIMKMINERLNSINMNSWIDADTKGESLLPAGLISLGNGISTIIKKQQTSPYYRLTKASINDVKDLTKKSGSAGGNLGNAIRDLTIKGKDSAVLANDLEKNINIYVNGISDILLGLQFIQAHLFLFNDAWNYQDHLNTPDLNHLFSKDVDNKNYVKNVLNQNVLDNQKFKQLSTNDTSTLNLKYLLTILTKTFVPLDTQKDAQGHQLAKLMSILFLSPNDFPVSKGKEVDGFYGGQFLESFLMPIIANAISKKLDLDATKAAGVSIAIQKALKGSIISFNELLLTDKSVYDSAKLIIQNTCDTLDEYKSLILPNIGGLPEDKQKLIKALLDNTSSIKVGVPLLLRNIPFIGSAHSFNSLYLEEPLQLEDFINKIFGLLEGKGDLIPKDKVEPIKAKVIDINKKINGLLKDREFNIKNLLITQIKMIGDQSEMPLLFGEHYRQRSIVNIFADIANQNNIDWENGTYDASYNFEMSSLKGLWDKIVTLDKPTLIEGGRRTTKINMVSAILENPSKTSAILGLEENGTVRETSLLNFVFTNVLGIKDDGNPDSTDNLNFLFNVTSNLYKTLNHPTVGATFDNFFSKVFDEKSFDFQFQDLKLASDGVGILSETAIISYQNPYDNTEWIYTLKFARSRVEKPFHVSGFSKQAVEKEVPENPSRT</sequence>
<dbReference type="NCBIfam" id="NF038029">
    <property type="entry name" value="LP_plasma"/>
    <property type="match status" value="1"/>
</dbReference>
<dbReference type="RefSeq" id="WP_100609301.1">
    <property type="nucleotide sequence ID" value="NZ_CP024962.1"/>
</dbReference>
<dbReference type="InterPro" id="IPR054816">
    <property type="entry name" value="Lipoprotein_mollicutes-type_CS"/>
</dbReference>